<evidence type="ECO:0000313" key="2">
    <source>
        <dbReference type="EMBL" id="EKT4439988.1"/>
    </source>
</evidence>
<reference evidence="4" key="3">
    <citation type="journal article" date="2020" name="Front. Microbiol.">
        <title>Genetic Variants of the DSF Quorum Sensing System in Stenotrophomonas maltophilia Influence Virulence and Resistance Phenotypes Among Genotypically Diverse Clinical Isolates.</title>
        <authorList>
            <person name="Yero D."/>
            <person name="Huedo P."/>
            <person name="Conchillo-Sole O."/>
            <person name="Martinez-Servat S."/>
            <person name="Mamat U."/>
            <person name="Coves X."/>
            <person name="Llanas F."/>
            <person name="Roca I."/>
            <person name="Vila J."/>
            <person name="Schaible U.E."/>
            <person name="Daura X."/>
            <person name="Gibert I."/>
        </authorList>
    </citation>
    <scope>NUCLEOTIDE SEQUENCE</scope>
    <source>
        <strain evidence="4">OG156</strain>
    </source>
</reference>
<dbReference type="RefSeq" id="WP_008264507.1">
    <property type="nucleotide sequence ID" value="NZ_CBCPIZ010000008.1"/>
</dbReference>
<reference evidence="6 7" key="1">
    <citation type="journal article" date="2017" name="Front. Microbiol.">
        <title>Double-Face Meets the Bacterial World: The Opportunistic Pathogen Stenotrophomonas maltophilia.</title>
        <authorList>
            <person name="Lira F."/>
            <person name="Berg G."/>
            <person name="Martinez J.L."/>
        </authorList>
    </citation>
    <scope>NUCLEOTIDE SEQUENCE [LARGE SCALE GENOMIC DNA]</scope>
    <source>
        <strain evidence="6 7">EA1</strain>
    </source>
</reference>
<dbReference type="EMBL" id="RAUE01000029">
    <property type="protein sequence ID" value="MBA0312812.1"/>
    <property type="molecule type" value="Genomic_DNA"/>
</dbReference>
<dbReference type="EMBL" id="ABLOMU010000004">
    <property type="protein sequence ID" value="EKT4439988.1"/>
    <property type="molecule type" value="Genomic_DNA"/>
</dbReference>
<reference evidence="2" key="5">
    <citation type="submission" date="2022-07" db="EMBL/GenBank/DDBJ databases">
        <authorList>
            <consortium name="Clinical and Environmental Microbiology Branch: Whole genome sequencing antimicrobial resistance pathogens in the healthcare setting"/>
        </authorList>
    </citation>
    <scope>NUCLEOTIDE SEQUENCE</scope>
    <source>
        <strain evidence="3">2023CJ-00293</strain>
        <strain evidence="2">Stenotrophomonas_maltophilia_2021CK-00905</strain>
    </source>
</reference>
<dbReference type="AlphaFoldDB" id="A0A0M1ED63"/>
<organism evidence="6 7">
    <name type="scientific">Stenotrophomonas maltophilia</name>
    <name type="common">Pseudomonas maltophilia</name>
    <name type="synonym">Xanthomonas maltophilia</name>
    <dbReference type="NCBI Taxonomy" id="40324"/>
    <lineage>
        <taxon>Bacteria</taxon>
        <taxon>Pseudomonadati</taxon>
        <taxon>Pseudomonadota</taxon>
        <taxon>Gammaproteobacteria</taxon>
        <taxon>Lysobacterales</taxon>
        <taxon>Lysobacteraceae</taxon>
        <taxon>Stenotrophomonas</taxon>
        <taxon>Stenotrophomonas maltophilia group</taxon>
    </lineage>
</organism>
<evidence type="ECO:0000313" key="6">
    <source>
        <dbReference type="EMBL" id="PJL25346.1"/>
    </source>
</evidence>
<evidence type="ECO:0000256" key="1">
    <source>
        <dbReference type="SAM" id="MobiDB-lite"/>
    </source>
</evidence>
<comment type="caution">
    <text evidence="6">The sequence shown here is derived from an EMBL/GenBank/DDBJ whole genome shotgun (WGS) entry which is preliminary data.</text>
</comment>
<evidence type="ECO:0000313" key="4">
    <source>
        <dbReference type="EMBL" id="MBA0312812.1"/>
    </source>
</evidence>
<feature type="compositionally biased region" description="Basic and acidic residues" evidence="1">
    <location>
        <begin position="86"/>
        <end position="99"/>
    </location>
</feature>
<proteinExistence type="predicted"/>
<evidence type="ECO:0000313" key="3">
    <source>
        <dbReference type="EMBL" id="EKZ1925701.1"/>
    </source>
</evidence>
<dbReference type="GeneID" id="93743265"/>
<gene>
    <name evidence="6" type="ORF">B9Y64_17675</name>
    <name evidence="4" type="ORF">D7Y33_17670</name>
    <name evidence="5" type="ORF">I5V89_13530</name>
    <name evidence="2" type="ORF">QEK83_000588</name>
    <name evidence="3" type="ORF">REH87_000672</name>
</gene>
<dbReference type="EMBL" id="JADUOV010000009">
    <property type="protein sequence ID" value="MBH1790893.1"/>
    <property type="molecule type" value="Genomic_DNA"/>
</dbReference>
<reference evidence="4" key="2">
    <citation type="submission" date="2018-09" db="EMBL/GenBank/DDBJ databases">
        <authorList>
            <person name="Groschel M."/>
            <person name="Kohl T."/>
            <person name="Conchillo-Sole O."/>
            <person name="Mamat U."/>
            <person name="Yero D."/>
            <person name="Niemann S."/>
            <person name="Daura X."/>
            <person name="Gibert I."/>
        </authorList>
    </citation>
    <scope>NUCLEOTIDE SEQUENCE</scope>
    <source>
        <strain evidence="4">OG156</strain>
    </source>
</reference>
<accession>A0A0M1ED63</accession>
<feature type="region of interest" description="Disordered" evidence="1">
    <location>
        <begin position="86"/>
        <end position="107"/>
    </location>
</feature>
<dbReference type="Proteomes" id="UP000822271">
    <property type="component" value="Unassembled WGS sequence"/>
</dbReference>
<dbReference type="Proteomes" id="UP000230167">
    <property type="component" value="Unassembled WGS sequence"/>
</dbReference>
<dbReference type="EMBL" id="ABLTIR010000008">
    <property type="protein sequence ID" value="EKZ1925701.1"/>
    <property type="molecule type" value="Genomic_DNA"/>
</dbReference>
<dbReference type="Proteomes" id="UP001214521">
    <property type="component" value="Unassembled WGS sequence"/>
</dbReference>
<name>A0A0M1ED63_STEMA</name>
<dbReference type="EMBL" id="NEQV01000006">
    <property type="protein sequence ID" value="PJL25346.1"/>
    <property type="molecule type" value="Genomic_DNA"/>
</dbReference>
<evidence type="ECO:0000313" key="5">
    <source>
        <dbReference type="EMBL" id="MBH1790893.1"/>
    </source>
</evidence>
<protein>
    <submittedName>
        <fullName evidence="6">Uncharacterized protein</fullName>
    </submittedName>
</protein>
<dbReference type="Proteomes" id="UP000634179">
    <property type="component" value="Unassembled WGS sequence"/>
</dbReference>
<dbReference type="Proteomes" id="UP001225498">
    <property type="component" value="Unassembled WGS sequence"/>
</dbReference>
<evidence type="ECO:0000313" key="7">
    <source>
        <dbReference type="Proteomes" id="UP000230167"/>
    </source>
</evidence>
<sequence length="107" mass="11987">MMLKLCRWLVPGMDIAQINSSGSSKAGQDAYRSRQIGLVQQAVQSNRVFKITVCGITHPNMGVTMFHRSLHDVLQAVQLTQMIQDGSHEQTRHQHHEDAAAQQHAGW</sequence>
<reference evidence="5" key="4">
    <citation type="submission" date="2020-11" db="EMBL/GenBank/DDBJ databases">
        <title>Enhanced detection system for hospital associated transmission using whole genome sequencing surveillance.</title>
        <authorList>
            <person name="Harrison L.H."/>
            <person name="Van Tyne D."/>
            <person name="Marsh J.W."/>
            <person name="Griffith M.P."/>
            <person name="Snyder D.J."/>
            <person name="Cooper V.S."/>
            <person name="Mustapha M."/>
        </authorList>
    </citation>
    <scope>NUCLEOTIDE SEQUENCE</scope>
    <source>
        <strain evidence="5">STEN00053</strain>
    </source>
</reference>
<dbReference type="OrthoDB" id="9880110at2"/>